<name>A0A0L0EL78_9GAMM</name>
<gene>
    <name evidence="1" type="ORF">AC626_24515</name>
</gene>
<evidence type="ECO:0000313" key="1">
    <source>
        <dbReference type="EMBL" id="KNC65219.1"/>
    </source>
</evidence>
<evidence type="ECO:0000313" key="2">
    <source>
        <dbReference type="Proteomes" id="UP000036850"/>
    </source>
</evidence>
<protein>
    <submittedName>
        <fullName evidence="1">Uncharacterized protein</fullName>
    </submittedName>
</protein>
<dbReference type="AlphaFoldDB" id="A0A0L0EL78"/>
<dbReference type="Proteomes" id="UP000036850">
    <property type="component" value="Unassembled WGS sequence"/>
</dbReference>
<dbReference type="PATRIC" id="fig|43658.6.peg.3516"/>
<proteinExistence type="predicted"/>
<feature type="non-terminal residue" evidence="1">
    <location>
        <position position="1"/>
    </location>
</feature>
<sequence>TGQVFNTAPSETVALSLYCTTHLPNRKLTLQRGKHGLHCSKDDQSHVYLPITSADKVTWPQQIDNADYQLSAHGIIYTRLQRTTADVMRTHNIQ</sequence>
<accession>A0A0L0EL78</accession>
<organism evidence="1 2">
    <name type="scientific">Pseudoalteromonas rubra</name>
    <dbReference type="NCBI Taxonomy" id="43658"/>
    <lineage>
        <taxon>Bacteria</taxon>
        <taxon>Pseudomonadati</taxon>
        <taxon>Pseudomonadota</taxon>
        <taxon>Gammaproteobacteria</taxon>
        <taxon>Alteromonadales</taxon>
        <taxon>Pseudoalteromonadaceae</taxon>
        <taxon>Pseudoalteromonas</taxon>
    </lineage>
</organism>
<comment type="caution">
    <text evidence="1">The sequence shown here is derived from an EMBL/GenBank/DDBJ whole genome shotgun (WGS) entry which is preliminary data.</text>
</comment>
<reference evidence="2" key="1">
    <citation type="submission" date="2015-07" db="EMBL/GenBank/DDBJ databases">
        <title>Draft genome sequence of a Pseudoalteromonas rubra strain, OCN096, isolated from Kaneohe Bay, Oahu, Hawaii.</title>
        <authorList>
            <person name="Beurmann S."/>
            <person name="Ushijima B."/>
            <person name="Belcaid M."/>
            <person name="Callahan S.M."/>
            <person name="Aeby G.S."/>
        </authorList>
    </citation>
    <scope>NUCLEOTIDE SEQUENCE [LARGE SCALE GENOMIC DNA]</scope>
    <source>
        <strain evidence="2">OCN096</strain>
    </source>
</reference>
<dbReference type="EMBL" id="LFZX01000352">
    <property type="protein sequence ID" value="KNC65219.1"/>
    <property type="molecule type" value="Genomic_DNA"/>
</dbReference>